<dbReference type="SUPFAM" id="SSF55729">
    <property type="entry name" value="Acyl-CoA N-acyltransferases (Nat)"/>
    <property type="match status" value="1"/>
</dbReference>
<dbReference type="EMBL" id="JABBWM010000094">
    <property type="protein sequence ID" value="KAG2091827.1"/>
    <property type="molecule type" value="Genomic_DNA"/>
</dbReference>
<sequence length="220" mass="24223">MNNFPYKLAIVNQLTESQLDKSVGMCVRGYVDSPSINAMTGGNKSLEGPLFRAMIRACLLAGKVCTAIVIDTGAIAGLALWFPPGKVLWQKSDVQRNLGFNQFLQSLSPKTREWWINTYGSALAPFIKTALSPHTVESSWYLNCICVDPKYQRQGIATNLIKMVEQKATTTSILALCTDTDVNVAVYKALHFQYKGEAPLPTPDDGYIDVHCFTKPGARV</sequence>
<dbReference type="RefSeq" id="XP_041286650.1">
    <property type="nucleotide sequence ID" value="XM_041434338.1"/>
</dbReference>
<dbReference type="GO" id="GO:0016747">
    <property type="term" value="F:acyltransferase activity, transferring groups other than amino-acyl groups"/>
    <property type="evidence" value="ECO:0007669"/>
    <property type="project" value="InterPro"/>
</dbReference>
<dbReference type="CDD" id="cd04301">
    <property type="entry name" value="NAT_SF"/>
    <property type="match status" value="1"/>
</dbReference>
<reference evidence="2" key="1">
    <citation type="journal article" date="2020" name="New Phytol.">
        <title>Comparative genomics reveals dynamic genome evolution in host specialist ectomycorrhizal fungi.</title>
        <authorList>
            <person name="Lofgren L.A."/>
            <person name="Nguyen N.H."/>
            <person name="Vilgalys R."/>
            <person name="Ruytinx J."/>
            <person name="Liao H.L."/>
            <person name="Branco S."/>
            <person name="Kuo A."/>
            <person name="LaButti K."/>
            <person name="Lipzen A."/>
            <person name="Andreopoulos W."/>
            <person name="Pangilinan J."/>
            <person name="Riley R."/>
            <person name="Hundley H."/>
            <person name="Na H."/>
            <person name="Barry K."/>
            <person name="Grigoriev I.V."/>
            <person name="Stajich J.E."/>
            <person name="Kennedy P.G."/>
        </authorList>
    </citation>
    <scope>NUCLEOTIDE SEQUENCE</scope>
    <source>
        <strain evidence="2">FC423</strain>
    </source>
</reference>
<evidence type="ECO:0000259" key="1">
    <source>
        <dbReference type="PROSITE" id="PS51186"/>
    </source>
</evidence>
<dbReference type="PANTHER" id="PTHR42791:SF1">
    <property type="entry name" value="N-ACETYLTRANSFERASE DOMAIN-CONTAINING PROTEIN"/>
    <property type="match status" value="1"/>
</dbReference>
<protein>
    <recommendedName>
        <fullName evidence="1">N-acetyltransferase domain-containing protein</fullName>
    </recommendedName>
</protein>
<dbReference type="Gene3D" id="3.40.630.30">
    <property type="match status" value="1"/>
</dbReference>
<evidence type="ECO:0000313" key="2">
    <source>
        <dbReference type="EMBL" id="KAG2091827.1"/>
    </source>
</evidence>
<accession>A0A9P7EW17</accession>
<organism evidence="2 3">
    <name type="scientific">Suillus discolor</name>
    <dbReference type="NCBI Taxonomy" id="1912936"/>
    <lineage>
        <taxon>Eukaryota</taxon>
        <taxon>Fungi</taxon>
        <taxon>Dikarya</taxon>
        <taxon>Basidiomycota</taxon>
        <taxon>Agaricomycotina</taxon>
        <taxon>Agaricomycetes</taxon>
        <taxon>Agaricomycetidae</taxon>
        <taxon>Boletales</taxon>
        <taxon>Suillineae</taxon>
        <taxon>Suillaceae</taxon>
        <taxon>Suillus</taxon>
    </lineage>
</organism>
<proteinExistence type="predicted"/>
<dbReference type="InterPro" id="IPR016181">
    <property type="entry name" value="Acyl_CoA_acyltransferase"/>
</dbReference>
<gene>
    <name evidence="2" type="ORF">F5147DRAFT_657835</name>
</gene>
<dbReference type="PROSITE" id="PS51186">
    <property type="entry name" value="GNAT"/>
    <property type="match status" value="1"/>
</dbReference>
<name>A0A9P7EW17_9AGAM</name>
<dbReference type="GeneID" id="64696597"/>
<keyword evidence="3" id="KW-1185">Reference proteome</keyword>
<dbReference type="AlphaFoldDB" id="A0A9P7EW17"/>
<dbReference type="InterPro" id="IPR000182">
    <property type="entry name" value="GNAT_dom"/>
</dbReference>
<dbReference type="Pfam" id="PF00583">
    <property type="entry name" value="Acetyltransf_1"/>
    <property type="match status" value="1"/>
</dbReference>
<comment type="caution">
    <text evidence="2">The sequence shown here is derived from an EMBL/GenBank/DDBJ whole genome shotgun (WGS) entry which is preliminary data.</text>
</comment>
<dbReference type="Proteomes" id="UP000823399">
    <property type="component" value="Unassembled WGS sequence"/>
</dbReference>
<dbReference type="OrthoDB" id="61113at2759"/>
<evidence type="ECO:0000313" key="3">
    <source>
        <dbReference type="Proteomes" id="UP000823399"/>
    </source>
</evidence>
<feature type="domain" description="N-acetyltransferase" evidence="1">
    <location>
        <begin position="68"/>
        <end position="214"/>
    </location>
</feature>
<dbReference type="PANTHER" id="PTHR42791">
    <property type="entry name" value="GNAT FAMILY ACETYLTRANSFERASE"/>
    <property type="match status" value="1"/>
</dbReference>
<dbReference type="InterPro" id="IPR052523">
    <property type="entry name" value="Trichothecene_AcTrans"/>
</dbReference>